<dbReference type="SUPFAM" id="SSF51658">
    <property type="entry name" value="Xylose isomerase-like"/>
    <property type="match status" value="1"/>
</dbReference>
<dbReference type="AlphaFoldDB" id="A0A517ZNG5"/>
<dbReference type="InterPro" id="IPR050312">
    <property type="entry name" value="IolE/XylAMocC-like"/>
</dbReference>
<dbReference type="Gene3D" id="3.20.20.150">
    <property type="entry name" value="Divalent-metal-dependent TIM barrel enzymes"/>
    <property type="match status" value="1"/>
</dbReference>
<dbReference type="GO" id="GO:0016853">
    <property type="term" value="F:isomerase activity"/>
    <property type="evidence" value="ECO:0007669"/>
    <property type="project" value="UniProtKB-KW"/>
</dbReference>
<reference evidence="2 3" key="1">
    <citation type="submission" date="2019-02" db="EMBL/GenBank/DDBJ databases">
        <title>Deep-cultivation of Planctomycetes and their phenomic and genomic characterization uncovers novel biology.</title>
        <authorList>
            <person name="Wiegand S."/>
            <person name="Jogler M."/>
            <person name="Boedeker C."/>
            <person name="Pinto D."/>
            <person name="Vollmers J."/>
            <person name="Rivas-Marin E."/>
            <person name="Kohn T."/>
            <person name="Peeters S.H."/>
            <person name="Heuer A."/>
            <person name="Rast P."/>
            <person name="Oberbeckmann S."/>
            <person name="Bunk B."/>
            <person name="Jeske O."/>
            <person name="Meyerdierks A."/>
            <person name="Storesund J.E."/>
            <person name="Kallscheuer N."/>
            <person name="Luecker S."/>
            <person name="Lage O.M."/>
            <person name="Pohl T."/>
            <person name="Merkel B.J."/>
            <person name="Hornburger P."/>
            <person name="Mueller R.-W."/>
            <person name="Bruemmer F."/>
            <person name="Labrenz M."/>
            <person name="Spormann A.M."/>
            <person name="Op den Camp H."/>
            <person name="Overmann J."/>
            <person name="Amann R."/>
            <person name="Jetten M.S.M."/>
            <person name="Mascher T."/>
            <person name="Medema M.H."/>
            <person name="Devos D.P."/>
            <person name="Kaster A.-K."/>
            <person name="Ovreas L."/>
            <person name="Rohde M."/>
            <person name="Galperin M.Y."/>
            <person name="Jogler C."/>
        </authorList>
    </citation>
    <scope>NUCLEOTIDE SEQUENCE [LARGE SCALE GENOMIC DNA]</scope>
    <source>
        <strain evidence="2 3">Mal52</strain>
    </source>
</reference>
<evidence type="ECO:0000313" key="2">
    <source>
        <dbReference type="EMBL" id="QDU43998.1"/>
    </source>
</evidence>
<dbReference type="Pfam" id="PF01261">
    <property type="entry name" value="AP_endonuc_2"/>
    <property type="match status" value="1"/>
</dbReference>
<dbReference type="KEGG" id="sdyn:Mal52_24760"/>
<dbReference type="InterPro" id="IPR013022">
    <property type="entry name" value="Xyl_isomerase-like_TIM-brl"/>
</dbReference>
<feature type="domain" description="Xylose isomerase-like TIM barrel" evidence="1">
    <location>
        <begin position="70"/>
        <end position="296"/>
    </location>
</feature>
<dbReference type="PROSITE" id="PS51318">
    <property type="entry name" value="TAT"/>
    <property type="match status" value="1"/>
</dbReference>
<gene>
    <name evidence="2" type="ORF">Mal52_24760</name>
</gene>
<organism evidence="2 3">
    <name type="scientific">Symmachiella dynata</name>
    <dbReference type="NCBI Taxonomy" id="2527995"/>
    <lineage>
        <taxon>Bacteria</taxon>
        <taxon>Pseudomonadati</taxon>
        <taxon>Planctomycetota</taxon>
        <taxon>Planctomycetia</taxon>
        <taxon>Planctomycetales</taxon>
        <taxon>Planctomycetaceae</taxon>
        <taxon>Symmachiella</taxon>
    </lineage>
</organism>
<keyword evidence="3" id="KW-1185">Reference proteome</keyword>
<dbReference type="Proteomes" id="UP000319383">
    <property type="component" value="Chromosome"/>
</dbReference>
<evidence type="ECO:0000259" key="1">
    <source>
        <dbReference type="Pfam" id="PF01261"/>
    </source>
</evidence>
<dbReference type="EMBL" id="CP036276">
    <property type="protein sequence ID" value="QDU43998.1"/>
    <property type="molecule type" value="Genomic_DNA"/>
</dbReference>
<dbReference type="PANTHER" id="PTHR12110">
    <property type="entry name" value="HYDROXYPYRUVATE ISOMERASE"/>
    <property type="match status" value="1"/>
</dbReference>
<dbReference type="InterPro" id="IPR036237">
    <property type="entry name" value="Xyl_isomerase-like_sf"/>
</dbReference>
<evidence type="ECO:0000313" key="3">
    <source>
        <dbReference type="Proteomes" id="UP000319383"/>
    </source>
</evidence>
<protein>
    <submittedName>
        <fullName evidence="2">Xylose isomerase-like TIM barrel</fullName>
    </submittedName>
</protein>
<dbReference type="RefSeq" id="WP_145376270.1">
    <property type="nucleotide sequence ID" value="NZ_CP036276.1"/>
</dbReference>
<dbReference type="PANTHER" id="PTHR12110:SF53">
    <property type="entry name" value="BLR5974 PROTEIN"/>
    <property type="match status" value="1"/>
</dbReference>
<accession>A0A517ZNG5</accession>
<keyword evidence="2" id="KW-0413">Isomerase</keyword>
<sequence length="309" mass="34122">MSQSTTRRQFLAVSASVTSAMGIAHLTGLKLNAANKKPLYEISLAQWSLHKMLFDGKLDNLDFAKTTKEKFGINAVEYVNQFFKDKAKDMAYLGEMKKRASDLGVANVLIMIDGEGNLGDPDEAARIKAVENHYKWVDAAKFLGCHSIRVNARSDHKLSYGEQMVLAADGLRRLSEFGAEKKIGIIVENHGGLSSDGAWLAGVMKTVDNPNCGTLPDFGNFRIGDGNMYDRYQGVAELMPYAKAVSAKSHDFDEQGNEIHTDYLRMMQIVLDAGYHGYVGIEYEGSKLSEPEGIIATKKLLERVRSELA</sequence>
<name>A0A517ZNG5_9PLAN</name>
<proteinExistence type="predicted"/>
<dbReference type="InterPro" id="IPR006311">
    <property type="entry name" value="TAT_signal"/>
</dbReference>